<feature type="domain" description="CCHC-type" evidence="4">
    <location>
        <begin position="476"/>
        <end position="491"/>
    </location>
</feature>
<dbReference type="PANTHER" id="PTHR34222:SF99">
    <property type="entry name" value="PROTEIN, PUTATIVE-RELATED"/>
    <property type="match status" value="1"/>
</dbReference>
<feature type="region of interest" description="Disordered" evidence="3">
    <location>
        <begin position="485"/>
        <end position="536"/>
    </location>
</feature>
<dbReference type="GO" id="GO:0003676">
    <property type="term" value="F:nucleic acid binding"/>
    <property type="evidence" value="ECO:0007669"/>
    <property type="project" value="InterPro"/>
</dbReference>
<protein>
    <recommendedName>
        <fullName evidence="4">CCHC-type domain-containing protein</fullName>
    </recommendedName>
</protein>
<feature type="compositionally biased region" description="Polar residues" evidence="3">
    <location>
        <begin position="993"/>
        <end position="1002"/>
    </location>
</feature>
<keyword evidence="1" id="KW-0862">Zinc</keyword>
<feature type="compositionally biased region" description="Acidic residues" evidence="3">
    <location>
        <begin position="980"/>
        <end position="992"/>
    </location>
</feature>
<reference evidence="5 6" key="1">
    <citation type="journal article" date="2023" name="Life. Sci Alliance">
        <title>Evolutionary insights into 3D genome organization and epigenetic landscape of Vigna mungo.</title>
        <authorList>
            <person name="Junaid A."/>
            <person name="Singh B."/>
            <person name="Bhatia S."/>
        </authorList>
    </citation>
    <scope>NUCLEOTIDE SEQUENCE [LARGE SCALE GENOMIC DNA]</scope>
    <source>
        <strain evidence="5">Urdbean</strain>
    </source>
</reference>
<proteinExistence type="predicted"/>
<dbReference type="PROSITE" id="PS50158">
    <property type="entry name" value="ZF_CCHC"/>
    <property type="match status" value="1"/>
</dbReference>
<organism evidence="5 6">
    <name type="scientific">Vigna mungo</name>
    <name type="common">Black gram</name>
    <name type="synonym">Phaseolus mungo</name>
    <dbReference type="NCBI Taxonomy" id="3915"/>
    <lineage>
        <taxon>Eukaryota</taxon>
        <taxon>Viridiplantae</taxon>
        <taxon>Streptophyta</taxon>
        <taxon>Embryophyta</taxon>
        <taxon>Tracheophyta</taxon>
        <taxon>Spermatophyta</taxon>
        <taxon>Magnoliopsida</taxon>
        <taxon>eudicotyledons</taxon>
        <taxon>Gunneridae</taxon>
        <taxon>Pentapetalae</taxon>
        <taxon>rosids</taxon>
        <taxon>fabids</taxon>
        <taxon>Fabales</taxon>
        <taxon>Fabaceae</taxon>
        <taxon>Papilionoideae</taxon>
        <taxon>50 kb inversion clade</taxon>
        <taxon>NPAAA clade</taxon>
        <taxon>indigoferoid/millettioid clade</taxon>
        <taxon>Phaseoleae</taxon>
        <taxon>Vigna</taxon>
    </lineage>
</organism>
<keyword evidence="6" id="KW-1185">Reference proteome</keyword>
<feature type="coiled-coil region" evidence="2">
    <location>
        <begin position="575"/>
        <end position="609"/>
    </location>
</feature>
<keyword evidence="2" id="KW-0175">Coiled coil</keyword>
<feature type="compositionally biased region" description="Basic residues" evidence="3">
    <location>
        <begin position="494"/>
        <end position="509"/>
    </location>
</feature>
<dbReference type="Gene3D" id="4.10.60.10">
    <property type="entry name" value="Zinc finger, CCHC-type"/>
    <property type="match status" value="1"/>
</dbReference>
<name>A0AAQ3SFB5_VIGMU</name>
<keyword evidence="1" id="KW-0863">Zinc-finger</keyword>
<accession>A0AAQ3SFB5</accession>
<evidence type="ECO:0000259" key="4">
    <source>
        <dbReference type="PROSITE" id="PS50158"/>
    </source>
</evidence>
<feature type="region of interest" description="Disordered" evidence="3">
    <location>
        <begin position="974"/>
        <end position="1002"/>
    </location>
</feature>
<dbReference type="Pfam" id="PF00098">
    <property type="entry name" value="zf-CCHC"/>
    <property type="match status" value="1"/>
</dbReference>
<dbReference type="SUPFAM" id="SSF57756">
    <property type="entry name" value="Retrovirus zinc finger-like domains"/>
    <property type="match status" value="1"/>
</dbReference>
<evidence type="ECO:0000256" key="2">
    <source>
        <dbReference type="SAM" id="Coils"/>
    </source>
</evidence>
<dbReference type="SMART" id="SM00343">
    <property type="entry name" value="ZnF_C2HC"/>
    <property type="match status" value="3"/>
</dbReference>
<keyword evidence="1" id="KW-0479">Metal-binding</keyword>
<feature type="region of interest" description="Disordered" evidence="3">
    <location>
        <begin position="916"/>
        <end position="938"/>
    </location>
</feature>
<dbReference type="Proteomes" id="UP001374535">
    <property type="component" value="Chromosome 1"/>
</dbReference>
<dbReference type="InterPro" id="IPR001878">
    <property type="entry name" value="Znf_CCHC"/>
</dbReference>
<dbReference type="EMBL" id="CP144700">
    <property type="protein sequence ID" value="WVZ25981.1"/>
    <property type="molecule type" value="Genomic_DNA"/>
</dbReference>
<feature type="compositionally biased region" description="Acidic residues" evidence="3">
    <location>
        <begin position="520"/>
        <end position="536"/>
    </location>
</feature>
<evidence type="ECO:0000313" key="5">
    <source>
        <dbReference type="EMBL" id="WVZ25981.1"/>
    </source>
</evidence>
<dbReference type="InterPro" id="IPR036875">
    <property type="entry name" value="Znf_CCHC_sf"/>
</dbReference>
<evidence type="ECO:0000256" key="3">
    <source>
        <dbReference type="SAM" id="MobiDB-lite"/>
    </source>
</evidence>
<dbReference type="PANTHER" id="PTHR34222">
    <property type="entry name" value="GAG_PRE-INTEGRS DOMAIN-CONTAINING PROTEIN"/>
    <property type="match status" value="1"/>
</dbReference>
<sequence length="1002" mass="115403">MLTALSAKNKSELMDQTLPKPSMNDALYPIICQSILWMNQTDDIWKHLKSRYSQGHLLRIVELQQEHASIKQGDTSISEYFSKLRTKSVLHMIQACSCKALTESIERKQQDQIMQFLGGLNDQYNVVRMNILMMDPLPPISKVFSYVVEQERQCTNLTMSSMSMINATTTNASNKVSYTFCGKDYHTAENCYKKNGYPSGSSYKRGIRGGRGYSSNRGGFGGRSNSGSYNSKVCTFCSIIGHKVDECFKKHGYPPGHKLHRPVMENNATKVLVNVLQQTVHLCLLKETVLKPFTEWTVDENRKVQYDIKARNIIVSALTVDKFLRISQCKSAKEMWDVLEVTHEGTDEVKRARKNSLIQEYELFRMKAGENIYDVQKRFTHIVNPLMALGKVFDKEEINIKILKSLNKNWQPKVTTIFESKDLTTMNMATLFGKEEVHCSESNKQEQLINRHERKRIDDLDGQGKKNSFSKNVVQCYECGKEGHTKPDCPELKPKKKVKKRSPQGKNLKRNGAYIAWENTDSESSSDEDADLDDDADISNEPVEIKYDLLQDAFKELHAEAMRLQYKVNRINSERRDFEYRINKLVAENERLEKELNEALLSAKNVKIEIVTVDKLCENCPTYVEKIDYLTSTLAKFTQGRDNLDVVLKSSGRAIYRQGIGYKAQSSRTNTKRFIDLSKPAKNACFYCHCVGHTSAPYLYYMTCSSSKRQKIIPSSEREANSSGWINDDNTRERFLMLRTLKEVVKHKMAELTLFEQEEFMFPDDLRFQVEVFYHNVKELDGNIHSRVKCVDIVIDNDMWRKIAGLKEVGVLSHKSDCPLYKKIRKTEMFKSFMRYCGRYKKEKGFLFKWLDKEEKLPYGVFISKVLETCGVILIGENKRMCGKENVIGKATLTCIGMKRTPLGWVFRDESNSTKMEETTEEYGSDQESAPSNSEFEKRVEERFKKASKRVNILSKSLKTLNEKMDDIFKHFIEISSSSEEPEKEDMDDISDESTSGTFESE</sequence>
<evidence type="ECO:0000256" key="1">
    <source>
        <dbReference type="PROSITE-ProRule" id="PRU00047"/>
    </source>
</evidence>
<evidence type="ECO:0000313" key="6">
    <source>
        <dbReference type="Proteomes" id="UP001374535"/>
    </source>
</evidence>
<dbReference type="GO" id="GO:0008270">
    <property type="term" value="F:zinc ion binding"/>
    <property type="evidence" value="ECO:0007669"/>
    <property type="project" value="UniProtKB-KW"/>
</dbReference>
<gene>
    <name evidence="5" type="ORF">V8G54_004525</name>
</gene>
<dbReference type="AlphaFoldDB" id="A0AAQ3SFB5"/>
<dbReference type="Pfam" id="PF14223">
    <property type="entry name" value="Retrotran_gag_2"/>
    <property type="match status" value="1"/>
</dbReference>